<dbReference type="GO" id="GO:0005524">
    <property type="term" value="F:ATP binding"/>
    <property type="evidence" value="ECO:0007669"/>
    <property type="project" value="InterPro"/>
</dbReference>
<sequence length="692" mass="78516">MSEKLDKDRDDPTLLVAELLNLLSEAAHEYLDANRPDRLQGSAPKRILFVLYDADYEHAPWKGLGPPRVVGVQEFDKLDEYRVIVEGNVSYMDVPLHRIETLVEAKTLYDGDDCEDVSRAPYYSSVFLEACPDRIGFYSLSINKGGWSVHYADSTGITGSPTYRWNSGQLGELANYVYSLRATQKIRVDDEEFPIVRTLITGHMGRKRTTIYIAGRNTREYLAIVKDQYGRLQRGVDEPKILKHIHCQGFVPGVVRLARQDLVEFFDGQPLAFIATVNHGYNACAKHRMVLADMGESLLRAKSINDILMAVYDALEVHRTLAARAKVLHRDISIGNILMYPTFAPCANYRVMDGAPLLIDDVLAAEPRAPERRVARCLLIDFDLAIKLLDTGDISRPSKALSGLAGTPSFISRAAAAGRVLFTKHYPLKMPLLSHEAKELYVRAYGKERYDKYCDRKGKYHGGVPANVGAAQRFIPYQHRWEYDVESVYWTLYLVLLSVLPRGFSETEETDYALQRYWEILMGHQVHWSDSCENMPQDTRSALLDCDLNAFLKPFPPIMQDVARLLYDMAQHVRIPYASMAELPEFEDHLHEALQRLILEYLLRHRDDPIFLRSTELRIGDPPSVVTECFDPDCASESDVMIIDNTDPEGKPDGADEPEEGTPKVPPLLTGSWIYPYFGSEYIIEDPEEPEV</sequence>
<protein>
    <recommendedName>
        <fullName evidence="2">Protein kinase domain-containing protein</fullName>
    </recommendedName>
</protein>
<comment type="caution">
    <text evidence="3">The sequence shown here is derived from an EMBL/GenBank/DDBJ whole genome shotgun (WGS) entry which is preliminary data.</text>
</comment>
<dbReference type="EMBL" id="JAPEVG010000159">
    <property type="protein sequence ID" value="KAJ8475435.1"/>
    <property type="molecule type" value="Genomic_DNA"/>
</dbReference>
<feature type="domain" description="Protein kinase" evidence="2">
    <location>
        <begin position="193"/>
        <end position="594"/>
    </location>
</feature>
<dbReference type="Pfam" id="PF17667">
    <property type="entry name" value="Pkinase_fungal"/>
    <property type="match status" value="1"/>
</dbReference>
<dbReference type="Proteomes" id="UP001215151">
    <property type="component" value="Unassembled WGS sequence"/>
</dbReference>
<dbReference type="PROSITE" id="PS50011">
    <property type="entry name" value="PROTEIN_KINASE_DOM"/>
    <property type="match status" value="1"/>
</dbReference>
<evidence type="ECO:0000313" key="4">
    <source>
        <dbReference type="Proteomes" id="UP001215151"/>
    </source>
</evidence>
<reference evidence="3" key="1">
    <citation type="submission" date="2022-11" db="EMBL/GenBank/DDBJ databases">
        <title>Genome Sequence of Cubamyces cubensis.</title>
        <authorList>
            <person name="Buettner E."/>
        </authorList>
    </citation>
    <scope>NUCLEOTIDE SEQUENCE</scope>
    <source>
        <strain evidence="3">MPL-01</strain>
    </source>
</reference>
<evidence type="ECO:0000313" key="3">
    <source>
        <dbReference type="EMBL" id="KAJ8475435.1"/>
    </source>
</evidence>
<dbReference type="SUPFAM" id="SSF56112">
    <property type="entry name" value="Protein kinase-like (PK-like)"/>
    <property type="match status" value="1"/>
</dbReference>
<proteinExistence type="predicted"/>
<name>A0AAD7X9Y6_9APHY</name>
<evidence type="ECO:0000256" key="1">
    <source>
        <dbReference type="SAM" id="MobiDB-lite"/>
    </source>
</evidence>
<organism evidence="3 4">
    <name type="scientific">Trametes cubensis</name>
    <dbReference type="NCBI Taxonomy" id="1111947"/>
    <lineage>
        <taxon>Eukaryota</taxon>
        <taxon>Fungi</taxon>
        <taxon>Dikarya</taxon>
        <taxon>Basidiomycota</taxon>
        <taxon>Agaricomycotina</taxon>
        <taxon>Agaricomycetes</taxon>
        <taxon>Polyporales</taxon>
        <taxon>Polyporaceae</taxon>
        <taxon>Trametes</taxon>
    </lineage>
</organism>
<dbReference type="PROSITE" id="PS00109">
    <property type="entry name" value="PROTEIN_KINASE_TYR"/>
    <property type="match status" value="1"/>
</dbReference>
<keyword evidence="4" id="KW-1185">Reference proteome</keyword>
<dbReference type="InterPro" id="IPR011009">
    <property type="entry name" value="Kinase-like_dom_sf"/>
</dbReference>
<gene>
    <name evidence="3" type="ORF">ONZ51_g6545</name>
</gene>
<dbReference type="GO" id="GO:0004672">
    <property type="term" value="F:protein kinase activity"/>
    <property type="evidence" value="ECO:0007669"/>
    <property type="project" value="InterPro"/>
</dbReference>
<dbReference type="InterPro" id="IPR008266">
    <property type="entry name" value="Tyr_kinase_AS"/>
</dbReference>
<evidence type="ECO:0000259" key="2">
    <source>
        <dbReference type="PROSITE" id="PS50011"/>
    </source>
</evidence>
<dbReference type="InterPro" id="IPR040976">
    <property type="entry name" value="Pkinase_fungal"/>
</dbReference>
<dbReference type="AlphaFoldDB" id="A0AAD7X9Y6"/>
<dbReference type="InterPro" id="IPR000719">
    <property type="entry name" value="Prot_kinase_dom"/>
</dbReference>
<feature type="region of interest" description="Disordered" evidence="1">
    <location>
        <begin position="638"/>
        <end position="668"/>
    </location>
</feature>
<dbReference type="Gene3D" id="1.10.510.10">
    <property type="entry name" value="Transferase(Phosphotransferase) domain 1"/>
    <property type="match status" value="1"/>
</dbReference>
<accession>A0AAD7X9Y6</accession>